<dbReference type="InterPro" id="IPR052604">
    <property type="entry name" value="Mito_Tim_assembly_helper"/>
</dbReference>
<dbReference type="GO" id="GO:0045041">
    <property type="term" value="P:protein import into mitochondrial intermembrane space"/>
    <property type="evidence" value="ECO:0007669"/>
    <property type="project" value="TreeGrafter"/>
</dbReference>
<dbReference type="OMA" id="ETRCAHY"/>
<evidence type="ECO:0000313" key="6">
    <source>
        <dbReference type="Proteomes" id="UP000190831"/>
    </source>
</evidence>
<keyword evidence="2" id="KW-0863">Zinc-finger</keyword>
<evidence type="ECO:0000313" key="5">
    <source>
        <dbReference type="EMBL" id="SCW00834.1"/>
    </source>
</evidence>
<name>A0A1G4MAN9_LACFM</name>
<dbReference type="InterPro" id="IPR016694">
    <property type="entry name" value="UCP017292"/>
</dbReference>
<keyword evidence="3" id="KW-0862">Zinc</keyword>
<dbReference type="Pfam" id="PF05495">
    <property type="entry name" value="zf-CHY"/>
    <property type="match status" value="1"/>
</dbReference>
<proteinExistence type="predicted"/>
<feature type="domain" description="CHY-type" evidence="4">
    <location>
        <begin position="15"/>
        <end position="77"/>
    </location>
</feature>
<dbReference type="InterPro" id="IPR008913">
    <property type="entry name" value="Znf_CHY"/>
</dbReference>
<protein>
    <submittedName>
        <fullName evidence="5">LAFE_0C13036g1_1</fullName>
    </submittedName>
</protein>
<dbReference type="GO" id="GO:0005758">
    <property type="term" value="C:mitochondrial intermembrane space"/>
    <property type="evidence" value="ECO:0007669"/>
    <property type="project" value="TreeGrafter"/>
</dbReference>
<keyword evidence="6" id="KW-1185">Reference proteome</keyword>
<dbReference type="InterPro" id="IPR037274">
    <property type="entry name" value="Znf_CHY_sf"/>
</dbReference>
<dbReference type="STRING" id="4955.A0A1G4MAN9"/>
<dbReference type="EMBL" id="LT598485">
    <property type="protein sequence ID" value="SCW00834.1"/>
    <property type="molecule type" value="Genomic_DNA"/>
</dbReference>
<dbReference type="PANTHER" id="PTHR28082:SF1">
    <property type="entry name" value="HELPER OF TIM PROTEIN 13"/>
    <property type="match status" value="1"/>
</dbReference>
<accession>A0A1G4MAN9</accession>
<evidence type="ECO:0000256" key="1">
    <source>
        <dbReference type="ARBA" id="ARBA00022723"/>
    </source>
</evidence>
<sequence length="111" mass="12926">MCLIRGDLVDEESRCVHWHSPLDVIAIKFKCCKTYYACYTCHQSLESHKVEKYSLKEDNNEHLVICGVCKTTMTFDTYRSNSGDERSLSCYACHAEFNPGCKLHYSEYFDM</sequence>
<dbReference type="PIRSF" id="PIRSF017292">
    <property type="entry name" value="UCP017292_Znf_CHY"/>
    <property type="match status" value="1"/>
</dbReference>
<keyword evidence="1" id="KW-0479">Metal-binding</keyword>
<dbReference type="GO" id="GO:0008270">
    <property type="term" value="F:zinc ion binding"/>
    <property type="evidence" value="ECO:0007669"/>
    <property type="project" value="UniProtKB-KW"/>
</dbReference>
<dbReference type="PANTHER" id="PTHR28082">
    <property type="entry name" value="ZINC FINGER PROTEIN"/>
    <property type="match status" value="1"/>
</dbReference>
<gene>
    <name evidence="5" type="ORF">LAFE_0C13036G</name>
</gene>
<dbReference type="SUPFAM" id="SSF161219">
    <property type="entry name" value="CHY zinc finger-like"/>
    <property type="match status" value="1"/>
</dbReference>
<reference evidence="5 6" key="1">
    <citation type="submission" date="2016-03" db="EMBL/GenBank/DDBJ databases">
        <authorList>
            <person name="Devillers H."/>
        </authorList>
    </citation>
    <scope>NUCLEOTIDE SEQUENCE [LARGE SCALE GENOMIC DNA]</scope>
    <source>
        <strain evidence="5">CBS 6772</strain>
    </source>
</reference>
<dbReference type="Proteomes" id="UP000190831">
    <property type="component" value="Chromosome C"/>
</dbReference>
<dbReference type="OrthoDB" id="411372at2759"/>
<evidence type="ECO:0000259" key="4">
    <source>
        <dbReference type="Pfam" id="PF05495"/>
    </source>
</evidence>
<evidence type="ECO:0000256" key="2">
    <source>
        <dbReference type="ARBA" id="ARBA00022771"/>
    </source>
</evidence>
<organism evidence="5 6">
    <name type="scientific">Lachancea fermentati</name>
    <name type="common">Zygosaccharomyces fermentati</name>
    <dbReference type="NCBI Taxonomy" id="4955"/>
    <lineage>
        <taxon>Eukaryota</taxon>
        <taxon>Fungi</taxon>
        <taxon>Dikarya</taxon>
        <taxon>Ascomycota</taxon>
        <taxon>Saccharomycotina</taxon>
        <taxon>Saccharomycetes</taxon>
        <taxon>Saccharomycetales</taxon>
        <taxon>Saccharomycetaceae</taxon>
        <taxon>Lachancea</taxon>
    </lineage>
</organism>
<evidence type="ECO:0000256" key="3">
    <source>
        <dbReference type="ARBA" id="ARBA00022833"/>
    </source>
</evidence>
<dbReference type="AlphaFoldDB" id="A0A1G4MAN9"/>